<name>A0A816ILW9_BRANA</name>
<gene>
    <name evidence="2" type="ORF">DARMORV10_C03P69590.1</name>
</gene>
<reference evidence="2" key="1">
    <citation type="submission" date="2021-01" db="EMBL/GenBank/DDBJ databases">
        <authorList>
            <consortium name="Genoscope - CEA"/>
            <person name="William W."/>
        </authorList>
    </citation>
    <scope>NUCLEOTIDE SEQUENCE</scope>
</reference>
<keyword evidence="1" id="KW-0472">Membrane</keyword>
<keyword evidence="1" id="KW-0812">Transmembrane</keyword>
<accession>A0A816ILW9</accession>
<proteinExistence type="predicted"/>
<evidence type="ECO:0000256" key="1">
    <source>
        <dbReference type="SAM" id="Phobius"/>
    </source>
</evidence>
<dbReference type="AlphaFoldDB" id="A0A816ILW9"/>
<organism evidence="2">
    <name type="scientific">Brassica napus</name>
    <name type="common">Rape</name>
    <dbReference type="NCBI Taxonomy" id="3708"/>
    <lineage>
        <taxon>Eukaryota</taxon>
        <taxon>Viridiplantae</taxon>
        <taxon>Streptophyta</taxon>
        <taxon>Embryophyta</taxon>
        <taxon>Tracheophyta</taxon>
        <taxon>Spermatophyta</taxon>
        <taxon>Magnoliopsida</taxon>
        <taxon>eudicotyledons</taxon>
        <taxon>Gunneridae</taxon>
        <taxon>Pentapetalae</taxon>
        <taxon>rosids</taxon>
        <taxon>malvids</taxon>
        <taxon>Brassicales</taxon>
        <taxon>Brassicaceae</taxon>
        <taxon>Brassiceae</taxon>
        <taxon>Brassica</taxon>
    </lineage>
</organism>
<evidence type="ECO:0000313" key="2">
    <source>
        <dbReference type="EMBL" id="CAF1708623.1"/>
    </source>
</evidence>
<dbReference type="EMBL" id="HG994367">
    <property type="protein sequence ID" value="CAF1708623.1"/>
    <property type="molecule type" value="Genomic_DNA"/>
</dbReference>
<dbReference type="Proteomes" id="UP001295469">
    <property type="component" value="Chromosome C03"/>
</dbReference>
<feature type="transmembrane region" description="Helical" evidence="1">
    <location>
        <begin position="20"/>
        <end position="37"/>
    </location>
</feature>
<keyword evidence="1" id="KW-1133">Transmembrane helix</keyword>
<sequence length="44" mass="5491">MKILLPFYVLDPIKPILFDLWKFLLLNCLCSVIRHWLRLLCWFR</sequence>
<protein>
    <submittedName>
        <fullName evidence="2">(rape) hypothetical protein</fullName>
    </submittedName>
</protein>